<evidence type="ECO:0000313" key="6">
    <source>
        <dbReference type="EMBL" id="MDT9594430.1"/>
    </source>
</evidence>
<dbReference type="Proteomes" id="UP001268542">
    <property type="component" value="Unassembled WGS sequence"/>
</dbReference>
<evidence type="ECO:0000256" key="2">
    <source>
        <dbReference type="ARBA" id="ARBA00022679"/>
    </source>
</evidence>
<dbReference type="PANTHER" id="PTHR43085">
    <property type="entry name" value="HEXOKINASE FAMILY MEMBER"/>
    <property type="match status" value="1"/>
</dbReference>
<dbReference type="InterPro" id="IPR029056">
    <property type="entry name" value="Ribokinase-like"/>
</dbReference>
<comment type="similarity">
    <text evidence="1">Belongs to the carbohydrate kinase PfkB family.</text>
</comment>
<dbReference type="InterPro" id="IPR002173">
    <property type="entry name" value="Carboh/pur_kinase_PfkB_CS"/>
</dbReference>
<dbReference type="Gene3D" id="3.40.1190.20">
    <property type="match status" value="1"/>
</dbReference>
<evidence type="ECO:0000259" key="5">
    <source>
        <dbReference type="Pfam" id="PF00294"/>
    </source>
</evidence>
<dbReference type="PROSITE" id="PS00584">
    <property type="entry name" value="PFKB_KINASES_2"/>
    <property type="match status" value="1"/>
</dbReference>
<organism evidence="6 7">
    <name type="scientific">Nocardioides imazamoxiresistens</name>
    <dbReference type="NCBI Taxonomy" id="3231893"/>
    <lineage>
        <taxon>Bacteria</taxon>
        <taxon>Bacillati</taxon>
        <taxon>Actinomycetota</taxon>
        <taxon>Actinomycetes</taxon>
        <taxon>Propionibacteriales</taxon>
        <taxon>Nocardioidaceae</taxon>
        <taxon>Nocardioides</taxon>
    </lineage>
</organism>
<dbReference type="SUPFAM" id="SSF53613">
    <property type="entry name" value="Ribokinase-like"/>
    <property type="match status" value="1"/>
</dbReference>
<feature type="domain" description="Carbohydrate kinase PfkB" evidence="5">
    <location>
        <begin position="29"/>
        <end position="322"/>
    </location>
</feature>
<accession>A0ABU3PYW1</accession>
<keyword evidence="3 6" id="KW-0418">Kinase</keyword>
<dbReference type="EMBL" id="JAVYII010000006">
    <property type="protein sequence ID" value="MDT9594430.1"/>
    <property type="molecule type" value="Genomic_DNA"/>
</dbReference>
<dbReference type="InterPro" id="IPR011611">
    <property type="entry name" value="PfkB_dom"/>
</dbReference>
<protein>
    <submittedName>
        <fullName evidence="6">PfkB family carbohydrate kinase</fullName>
    </submittedName>
</protein>
<evidence type="ECO:0000256" key="3">
    <source>
        <dbReference type="ARBA" id="ARBA00022777"/>
    </source>
</evidence>
<evidence type="ECO:0000256" key="1">
    <source>
        <dbReference type="ARBA" id="ARBA00010688"/>
    </source>
</evidence>
<name>A0ABU3PYW1_9ACTN</name>
<sequence length="334" mass="34223">MDAHAQQPEHPPTPEPIPEPAPEPVPWAVLVVGEALVDVVRDAAGAEHERAGGSAANVAVALARLDRRSWLATAMADDRLGGILAAHLGRDGVRLAADPETIARTSSAVALLGEGGAATYEFDLEWRLGPVAVPEGAVGWVHTCSIAAVLPPGCESVLETVRSHRGEALVSYDLNARPAITGTGADVIGRVEALVAEADVVKASDEDLAALWPDLAEADAVRHLRDLGPALVVVTRGAEGAECHASAGRVAVPAVTDLGVVDTIGAGDTLAAAFVSALWDLDVVGAGTRERLAALGADELRGALAYAVRAAALTVSRPGADPPYLAEVGDRVRS</sequence>
<dbReference type="RefSeq" id="WP_315734182.1">
    <property type="nucleotide sequence ID" value="NZ_JAVYII010000006.1"/>
</dbReference>
<evidence type="ECO:0000256" key="4">
    <source>
        <dbReference type="SAM" id="MobiDB-lite"/>
    </source>
</evidence>
<gene>
    <name evidence="6" type="ORF">RDV89_15205</name>
</gene>
<keyword evidence="7" id="KW-1185">Reference proteome</keyword>
<proteinExistence type="inferred from homology"/>
<dbReference type="Pfam" id="PF00294">
    <property type="entry name" value="PfkB"/>
    <property type="match status" value="1"/>
</dbReference>
<dbReference type="InterPro" id="IPR050306">
    <property type="entry name" value="PfkB_Carbo_kinase"/>
</dbReference>
<feature type="compositionally biased region" description="Pro residues" evidence="4">
    <location>
        <begin position="9"/>
        <end position="23"/>
    </location>
</feature>
<dbReference type="PANTHER" id="PTHR43085:SF57">
    <property type="entry name" value="CARBOHYDRATE KINASE PFKB DOMAIN-CONTAINING PROTEIN"/>
    <property type="match status" value="1"/>
</dbReference>
<keyword evidence="2" id="KW-0808">Transferase</keyword>
<dbReference type="GO" id="GO:0016301">
    <property type="term" value="F:kinase activity"/>
    <property type="evidence" value="ECO:0007669"/>
    <property type="project" value="UniProtKB-KW"/>
</dbReference>
<evidence type="ECO:0000313" key="7">
    <source>
        <dbReference type="Proteomes" id="UP001268542"/>
    </source>
</evidence>
<feature type="region of interest" description="Disordered" evidence="4">
    <location>
        <begin position="1"/>
        <end position="23"/>
    </location>
</feature>
<reference evidence="6 7" key="1">
    <citation type="submission" date="2023-08" db="EMBL/GenBank/DDBJ databases">
        <title>Nocardioides seae sp. nov., a bacterium isolated from a soil.</title>
        <authorList>
            <person name="Wang X."/>
        </authorList>
    </citation>
    <scope>NUCLEOTIDE SEQUENCE [LARGE SCALE GENOMIC DNA]</scope>
    <source>
        <strain evidence="6 7">YZH12</strain>
    </source>
</reference>
<comment type="caution">
    <text evidence="6">The sequence shown here is derived from an EMBL/GenBank/DDBJ whole genome shotgun (WGS) entry which is preliminary data.</text>
</comment>